<feature type="transmembrane region" description="Helical" evidence="5">
    <location>
        <begin position="390"/>
        <end position="408"/>
    </location>
</feature>
<dbReference type="GO" id="GO:0016020">
    <property type="term" value="C:membrane"/>
    <property type="evidence" value="ECO:0007669"/>
    <property type="project" value="UniProtKB-SubCell"/>
</dbReference>
<keyword evidence="3 5" id="KW-1133">Transmembrane helix</keyword>
<dbReference type="OrthoDB" id="8592339at2"/>
<dbReference type="Pfam" id="PF04932">
    <property type="entry name" value="Wzy_C"/>
    <property type="match status" value="1"/>
</dbReference>
<evidence type="ECO:0000256" key="3">
    <source>
        <dbReference type="ARBA" id="ARBA00022989"/>
    </source>
</evidence>
<feature type="transmembrane region" description="Helical" evidence="5">
    <location>
        <begin position="190"/>
        <end position="209"/>
    </location>
</feature>
<dbReference type="PANTHER" id="PTHR37422">
    <property type="entry name" value="TEICHURONIC ACID BIOSYNTHESIS PROTEIN TUAE"/>
    <property type="match status" value="1"/>
</dbReference>
<feature type="transmembrane region" description="Helical" evidence="5">
    <location>
        <begin position="87"/>
        <end position="105"/>
    </location>
</feature>
<dbReference type="EMBL" id="JACIGE010000002">
    <property type="protein sequence ID" value="MBB4246631.1"/>
    <property type="molecule type" value="Genomic_DNA"/>
</dbReference>
<reference evidence="7 8" key="1">
    <citation type="submission" date="2020-08" db="EMBL/GenBank/DDBJ databases">
        <title>Genome sequencing of Purple Non-Sulfur Bacteria from various extreme environments.</title>
        <authorList>
            <person name="Mayer M."/>
        </authorList>
    </citation>
    <scope>NUCLEOTIDE SEQUENCE [LARGE SCALE GENOMIC DNA]</scope>
    <source>
        <strain evidence="7 8">2761</strain>
    </source>
</reference>
<dbReference type="Proteomes" id="UP000587070">
    <property type="component" value="Unassembled WGS sequence"/>
</dbReference>
<feature type="transmembrane region" description="Helical" evidence="5">
    <location>
        <begin position="356"/>
        <end position="378"/>
    </location>
</feature>
<feature type="transmembrane region" description="Helical" evidence="5">
    <location>
        <begin position="160"/>
        <end position="178"/>
    </location>
</feature>
<evidence type="ECO:0000256" key="1">
    <source>
        <dbReference type="ARBA" id="ARBA00004141"/>
    </source>
</evidence>
<dbReference type="InterPro" id="IPR051533">
    <property type="entry name" value="WaaL-like"/>
</dbReference>
<keyword evidence="2 5" id="KW-0812">Transmembrane</keyword>
<feature type="transmembrane region" description="Helical" evidence="5">
    <location>
        <begin position="215"/>
        <end position="231"/>
    </location>
</feature>
<comment type="subcellular location">
    <subcellularLocation>
        <location evidence="1">Membrane</location>
        <topology evidence="1">Multi-pass membrane protein</topology>
    </subcellularLocation>
</comment>
<name>A0A840G5K0_RHOTE</name>
<accession>A0A840G5K0</accession>
<proteinExistence type="predicted"/>
<protein>
    <submittedName>
        <fullName evidence="7">O-antigen ligase</fullName>
    </submittedName>
</protein>
<dbReference type="InterPro" id="IPR007016">
    <property type="entry name" value="O-antigen_ligase-rel_domated"/>
</dbReference>
<evidence type="ECO:0000256" key="2">
    <source>
        <dbReference type="ARBA" id="ARBA00022692"/>
    </source>
</evidence>
<sequence length="438" mass="47982">MRLTLALLSALSLLFVWSIKGTIALRYFLIASTLALLANEIGKLRWSDIKIIRIPLGLLGILSIWFVMQAIFISPETSWALGELKGQWLPALAALIAGVLLAKGISGTSSTRFINAATLMLGIVFVFSLQALIAVAQSLLHWLTTGALLRGLVPLTGGKLEMSFILNILLAFLTVDLLGRSTGRGRLLPVPLTVNLVCLSVALFAMYLAGARNGTIGLIFLSLSALFLYLYDQYPRIGPQRTAAIGIGVLALIGAFSWASYQADARWKVFGETAQLAWDIDNHEEWHRTSLPRPLLANGQPADESAYNRISWIRAGLRVIAEHPAGVGYGRNAFGHALREHYPHYRGHSHSGFVDLGSAVGLPGLLLWIAFMASLIWHGWKEFFGRERRLAGLVLVFLGTGFTGRMLIDSVNQDHMLQIFFFLTGVLLVVSAERKQAP</sequence>
<organism evidence="7 8">
    <name type="scientific">Rhodocyclus tenuis</name>
    <name type="common">Rhodospirillum tenue</name>
    <dbReference type="NCBI Taxonomy" id="1066"/>
    <lineage>
        <taxon>Bacteria</taxon>
        <taxon>Pseudomonadati</taxon>
        <taxon>Pseudomonadota</taxon>
        <taxon>Betaproteobacteria</taxon>
        <taxon>Rhodocyclales</taxon>
        <taxon>Rhodocyclaceae</taxon>
        <taxon>Rhodocyclus</taxon>
    </lineage>
</organism>
<feature type="transmembrane region" description="Helical" evidence="5">
    <location>
        <begin position="117"/>
        <end position="140"/>
    </location>
</feature>
<gene>
    <name evidence="7" type="ORF">GGD90_000988</name>
</gene>
<feature type="domain" description="O-antigen ligase-related" evidence="6">
    <location>
        <begin position="199"/>
        <end position="369"/>
    </location>
</feature>
<evidence type="ECO:0000256" key="5">
    <source>
        <dbReference type="SAM" id="Phobius"/>
    </source>
</evidence>
<feature type="transmembrane region" description="Helical" evidence="5">
    <location>
        <begin position="243"/>
        <end position="261"/>
    </location>
</feature>
<keyword evidence="4 5" id="KW-0472">Membrane</keyword>
<feature type="transmembrane region" description="Helical" evidence="5">
    <location>
        <begin position="56"/>
        <end position="75"/>
    </location>
</feature>
<dbReference type="GO" id="GO:0016874">
    <property type="term" value="F:ligase activity"/>
    <property type="evidence" value="ECO:0007669"/>
    <property type="project" value="UniProtKB-KW"/>
</dbReference>
<evidence type="ECO:0000259" key="6">
    <source>
        <dbReference type="Pfam" id="PF04932"/>
    </source>
</evidence>
<comment type="caution">
    <text evidence="7">The sequence shown here is derived from an EMBL/GenBank/DDBJ whole genome shotgun (WGS) entry which is preliminary data.</text>
</comment>
<dbReference type="PANTHER" id="PTHR37422:SF23">
    <property type="entry name" value="TEICHURONIC ACID BIOSYNTHESIS PROTEIN TUAE"/>
    <property type="match status" value="1"/>
</dbReference>
<keyword evidence="8" id="KW-1185">Reference proteome</keyword>
<dbReference type="RefSeq" id="WP_153114683.1">
    <property type="nucleotide sequence ID" value="NZ_JACIGE010000002.1"/>
</dbReference>
<evidence type="ECO:0000256" key="4">
    <source>
        <dbReference type="ARBA" id="ARBA00023136"/>
    </source>
</evidence>
<dbReference type="AlphaFoldDB" id="A0A840G5K0"/>
<evidence type="ECO:0000313" key="8">
    <source>
        <dbReference type="Proteomes" id="UP000587070"/>
    </source>
</evidence>
<keyword evidence="7" id="KW-0436">Ligase</keyword>
<feature type="transmembrane region" description="Helical" evidence="5">
    <location>
        <begin position="414"/>
        <end position="432"/>
    </location>
</feature>
<evidence type="ECO:0000313" key="7">
    <source>
        <dbReference type="EMBL" id="MBB4246631.1"/>
    </source>
</evidence>